<dbReference type="PROSITE" id="PS00678">
    <property type="entry name" value="WD_REPEATS_1"/>
    <property type="match status" value="1"/>
</dbReference>
<dbReference type="Proteomes" id="UP001347796">
    <property type="component" value="Unassembled WGS sequence"/>
</dbReference>
<keyword evidence="2" id="KW-0677">Repeat</keyword>
<dbReference type="PANTHER" id="PTHR44675:SF1">
    <property type="entry name" value="P21-ACTIVATED PROTEIN KINASE-INTERACTING PROTEIN 1"/>
    <property type="match status" value="1"/>
</dbReference>
<dbReference type="AlphaFoldDB" id="A0AAN8JKQ3"/>
<dbReference type="Gene3D" id="2.130.10.10">
    <property type="entry name" value="YVTN repeat-like/Quinoprotein amine dehydrogenase"/>
    <property type="match status" value="1"/>
</dbReference>
<dbReference type="SMART" id="SM00320">
    <property type="entry name" value="WD40"/>
    <property type="match status" value="4"/>
</dbReference>
<dbReference type="InterPro" id="IPR036322">
    <property type="entry name" value="WD40_repeat_dom_sf"/>
</dbReference>
<feature type="compositionally biased region" description="Basic and acidic residues" evidence="5">
    <location>
        <begin position="332"/>
        <end position="345"/>
    </location>
</feature>
<dbReference type="EMBL" id="JAZGQO010000008">
    <property type="protein sequence ID" value="KAK6179197.1"/>
    <property type="molecule type" value="Genomic_DNA"/>
</dbReference>
<evidence type="ECO:0000256" key="4">
    <source>
        <dbReference type="PROSITE-ProRule" id="PRU00221"/>
    </source>
</evidence>
<dbReference type="InterPro" id="IPR015943">
    <property type="entry name" value="WD40/YVTN_repeat-like_dom_sf"/>
</dbReference>
<evidence type="ECO:0000256" key="3">
    <source>
        <dbReference type="ARBA" id="ARBA00045213"/>
    </source>
</evidence>
<protein>
    <recommendedName>
        <fullName evidence="8">P21-activated protein kinase-interacting protein 1-like</fullName>
    </recommendedName>
</protein>
<dbReference type="PROSITE" id="PS50082">
    <property type="entry name" value="WD_REPEATS_2"/>
    <property type="match status" value="2"/>
</dbReference>
<dbReference type="Pfam" id="PF00400">
    <property type="entry name" value="WD40"/>
    <property type="match status" value="2"/>
</dbReference>
<feature type="compositionally biased region" description="Acidic residues" evidence="5">
    <location>
        <begin position="318"/>
        <end position="331"/>
    </location>
</feature>
<evidence type="ECO:0000313" key="6">
    <source>
        <dbReference type="EMBL" id="KAK6179197.1"/>
    </source>
</evidence>
<dbReference type="SUPFAM" id="SSF50978">
    <property type="entry name" value="WD40 repeat-like"/>
    <property type="match status" value="1"/>
</dbReference>
<organism evidence="6 7">
    <name type="scientific">Patella caerulea</name>
    <name type="common">Rayed Mediterranean limpet</name>
    <dbReference type="NCBI Taxonomy" id="87958"/>
    <lineage>
        <taxon>Eukaryota</taxon>
        <taxon>Metazoa</taxon>
        <taxon>Spiralia</taxon>
        <taxon>Lophotrochozoa</taxon>
        <taxon>Mollusca</taxon>
        <taxon>Gastropoda</taxon>
        <taxon>Patellogastropoda</taxon>
        <taxon>Patelloidea</taxon>
        <taxon>Patellidae</taxon>
        <taxon>Patella</taxon>
    </lineage>
</organism>
<comment type="caution">
    <text evidence="6">The sequence shown here is derived from an EMBL/GenBank/DDBJ whole genome shotgun (WGS) entry which is preliminary data.</text>
</comment>
<reference evidence="6 7" key="1">
    <citation type="submission" date="2024-01" db="EMBL/GenBank/DDBJ databases">
        <title>The genome of the rayed Mediterranean limpet Patella caerulea (Linnaeus, 1758).</title>
        <authorList>
            <person name="Anh-Thu Weber A."/>
            <person name="Halstead-Nussloch G."/>
        </authorList>
    </citation>
    <scope>NUCLEOTIDE SEQUENCE [LARGE SCALE GENOMIC DNA]</scope>
    <source>
        <strain evidence="6">AATW-2023a</strain>
        <tissue evidence="6">Whole specimen</tissue>
    </source>
</reference>
<evidence type="ECO:0000256" key="2">
    <source>
        <dbReference type="ARBA" id="ARBA00022737"/>
    </source>
</evidence>
<evidence type="ECO:0000256" key="1">
    <source>
        <dbReference type="ARBA" id="ARBA00022574"/>
    </source>
</evidence>
<keyword evidence="7" id="KW-1185">Reference proteome</keyword>
<dbReference type="PANTHER" id="PTHR44675">
    <property type="entry name" value="PAK1 INTERACTING PROTEIN 1"/>
    <property type="match status" value="1"/>
</dbReference>
<feature type="repeat" description="WD" evidence="4">
    <location>
        <begin position="73"/>
        <end position="104"/>
    </location>
</feature>
<dbReference type="PROSITE" id="PS50294">
    <property type="entry name" value="WD_REPEATS_REGION"/>
    <property type="match status" value="1"/>
</dbReference>
<gene>
    <name evidence="6" type="ORF">SNE40_011613</name>
</gene>
<comment type="function">
    <text evidence="3">Negatively regulates the PAK1 kinase. PAK1 is a member of the PAK kinase family, which has been shown to play a positive role in the regulation of signaling pathways involving MAPK8 and RELA. PAK1 exists as an inactive homodimer, which is activated by binding of small GTPases such as CDC42 to an N-terminal regulatory domain. PAK1IP1 also binds to the N-terminus of PAK1, and inhibits the specific activation of PAK1 by CDC42. May be involved in ribosomal large subunit assembly.</text>
</comment>
<feature type="repeat" description="WD" evidence="4">
    <location>
        <begin position="114"/>
        <end position="155"/>
    </location>
</feature>
<evidence type="ECO:0000313" key="7">
    <source>
        <dbReference type="Proteomes" id="UP001347796"/>
    </source>
</evidence>
<keyword evidence="1 4" id="KW-0853">WD repeat</keyword>
<feature type="compositionally biased region" description="Basic residues" evidence="5">
    <location>
        <begin position="346"/>
        <end position="360"/>
    </location>
</feature>
<feature type="region of interest" description="Disordered" evidence="5">
    <location>
        <begin position="318"/>
        <end position="389"/>
    </location>
</feature>
<dbReference type="InterPro" id="IPR019775">
    <property type="entry name" value="WD40_repeat_CS"/>
</dbReference>
<feature type="compositionally biased region" description="Polar residues" evidence="5">
    <location>
        <begin position="362"/>
        <end position="372"/>
    </location>
</feature>
<dbReference type="InterPro" id="IPR051959">
    <property type="entry name" value="PAK1-Kinase_Regulator"/>
</dbReference>
<accession>A0AAN8JKQ3</accession>
<feature type="compositionally biased region" description="Basic residues" evidence="5">
    <location>
        <begin position="373"/>
        <end position="389"/>
    </location>
</feature>
<dbReference type="InterPro" id="IPR001680">
    <property type="entry name" value="WD40_rpt"/>
</dbReference>
<proteinExistence type="predicted"/>
<name>A0AAN8JKQ3_PATCE</name>
<evidence type="ECO:0008006" key="8">
    <source>
        <dbReference type="Google" id="ProtNLM"/>
    </source>
</evidence>
<evidence type="ECO:0000256" key="5">
    <source>
        <dbReference type="SAM" id="MobiDB-lite"/>
    </source>
</evidence>
<sequence length="389" mass="43891">MNIVVGTYEELILGYKLGKNGDEYKFEQTFTDHSHLGCIKSAGISRKNILATGSTDETIRLFNLKKHTELGALMHHSGNITQITFFQDSHMFSTSEDGTMCVWKNYTWECLRQFRGHKGPVNSVSVHPSGRMAITVSKDKTLRTWNLVTGRHAFISNIKEVADWVMWSPNGEHYAVSFYNKINVYKLEDAAIHCTIQADKRINNIVFINDCIIAFGGEGGKLILYDFIQDKELTSIHLKCTRIKGISCSNFEEDQSPILIATASDGNIWAYSVDTEKGSLELIAAHDTKFRITCLAVTPPNASKKLNKEETLVLEKLDEDVQENSEEEDPETERVIEKDNSEQKAKKGSKDKKDTQKRKSNSVETTTELTSPKTKKIQRKKKKIGSAKT</sequence>